<protein>
    <submittedName>
        <fullName evidence="1">Uncharacterized protein</fullName>
    </submittedName>
</protein>
<proteinExistence type="predicted"/>
<dbReference type="AlphaFoldDB" id="A0A1Y1IPG0"/>
<name>A0A1Y1IPG0_KLENI</name>
<sequence length="216" mass="25128">MQGGQSWQEPRETAEAERLRLEDYLRTICWDFASSGYEGNNSYYLDILLRFNSFNSSNHSEPLPPSFVWTTLYHGAEILTPYDADYKATEFDLPTQTFTQMVLAAVYKDKLWNRNEVWYRTTNLQTFAFSADQLAEKNLLQIGYTFDQEGVIYLAEINTLQYTTLLSQWAGVWVIVPSLLMLAFVAVKDKSEEEPAPDLHIRFTKKHRLSLKSRVR</sequence>
<dbReference type="EMBL" id="DF237619">
    <property type="protein sequence ID" value="GAQ90666.1"/>
    <property type="molecule type" value="Genomic_DNA"/>
</dbReference>
<accession>A0A1Y1IPG0</accession>
<keyword evidence="2" id="KW-1185">Reference proteome</keyword>
<organism evidence="1 2">
    <name type="scientific">Klebsormidium nitens</name>
    <name type="common">Green alga</name>
    <name type="synonym">Ulothrix nitens</name>
    <dbReference type="NCBI Taxonomy" id="105231"/>
    <lineage>
        <taxon>Eukaryota</taxon>
        <taxon>Viridiplantae</taxon>
        <taxon>Streptophyta</taxon>
        <taxon>Klebsormidiophyceae</taxon>
        <taxon>Klebsormidiales</taxon>
        <taxon>Klebsormidiaceae</taxon>
        <taxon>Klebsormidium</taxon>
    </lineage>
</organism>
<evidence type="ECO:0000313" key="1">
    <source>
        <dbReference type="EMBL" id="GAQ90666.1"/>
    </source>
</evidence>
<gene>
    <name evidence="1" type="ORF">KFL_006700040</name>
</gene>
<evidence type="ECO:0000313" key="2">
    <source>
        <dbReference type="Proteomes" id="UP000054558"/>
    </source>
</evidence>
<reference evidence="1 2" key="1">
    <citation type="journal article" date="2014" name="Nat. Commun.">
        <title>Klebsormidium flaccidum genome reveals primary factors for plant terrestrial adaptation.</title>
        <authorList>
            <person name="Hori K."/>
            <person name="Maruyama F."/>
            <person name="Fujisawa T."/>
            <person name="Togashi T."/>
            <person name="Yamamoto N."/>
            <person name="Seo M."/>
            <person name="Sato S."/>
            <person name="Yamada T."/>
            <person name="Mori H."/>
            <person name="Tajima N."/>
            <person name="Moriyama T."/>
            <person name="Ikeuchi M."/>
            <person name="Watanabe M."/>
            <person name="Wada H."/>
            <person name="Kobayashi K."/>
            <person name="Saito M."/>
            <person name="Masuda T."/>
            <person name="Sasaki-Sekimoto Y."/>
            <person name="Mashiguchi K."/>
            <person name="Awai K."/>
            <person name="Shimojima M."/>
            <person name="Masuda S."/>
            <person name="Iwai M."/>
            <person name="Nobusawa T."/>
            <person name="Narise T."/>
            <person name="Kondo S."/>
            <person name="Saito H."/>
            <person name="Sato R."/>
            <person name="Murakawa M."/>
            <person name="Ihara Y."/>
            <person name="Oshima-Yamada Y."/>
            <person name="Ohtaka K."/>
            <person name="Satoh M."/>
            <person name="Sonobe K."/>
            <person name="Ishii M."/>
            <person name="Ohtani R."/>
            <person name="Kanamori-Sato M."/>
            <person name="Honoki R."/>
            <person name="Miyazaki D."/>
            <person name="Mochizuki H."/>
            <person name="Umetsu J."/>
            <person name="Higashi K."/>
            <person name="Shibata D."/>
            <person name="Kamiya Y."/>
            <person name="Sato N."/>
            <person name="Nakamura Y."/>
            <person name="Tabata S."/>
            <person name="Ida S."/>
            <person name="Kurokawa K."/>
            <person name="Ohta H."/>
        </authorList>
    </citation>
    <scope>NUCLEOTIDE SEQUENCE [LARGE SCALE GENOMIC DNA]</scope>
    <source>
        <strain evidence="1 2">NIES-2285</strain>
    </source>
</reference>
<dbReference type="Proteomes" id="UP000054558">
    <property type="component" value="Unassembled WGS sequence"/>
</dbReference>